<dbReference type="AlphaFoldDB" id="A0A518DY18"/>
<feature type="transmembrane region" description="Helical" evidence="1">
    <location>
        <begin position="34"/>
        <end position="54"/>
    </location>
</feature>
<accession>A0A518DY18</accession>
<keyword evidence="1" id="KW-1133">Transmembrane helix</keyword>
<evidence type="ECO:0000256" key="1">
    <source>
        <dbReference type="SAM" id="Phobius"/>
    </source>
</evidence>
<gene>
    <name evidence="2" type="ORF">Pla8534_45610</name>
</gene>
<organism evidence="2 3">
    <name type="scientific">Lignipirellula cremea</name>
    <dbReference type="NCBI Taxonomy" id="2528010"/>
    <lineage>
        <taxon>Bacteria</taxon>
        <taxon>Pseudomonadati</taxon>
        <taxon>Planctomycetota</taxon>
        <taxon>Planctomycetia</taxon>
        <taxon>Pirellulales</taxon>
        <taxon>Pirellulaceae</taxon>
        <taxon>Lignipirellula</taxon>
    </lineage>
</organism>
<reference evidence="2 3" key="1">
    <citation type="submission" date="2019-02" db="EMBL/GenBank/DDBJ databases">
        <title>Deep-cultivation of Planctomycetes and their phenomic and genomic characterization uncovers novel biology.</title>
        <authorList>
            <person name="Wiegand S."/>
            <person name="Jogler M."/>
            <person name="Boedeker C."/>
            <person name="Pinto D."/>
            <person name="Vollmers J."/>
            <person name="Rivas-Marin E."/>
            <person name="Kohn T."/>
            <person name="Peeters S.H."/>
            <person name="Heuer A."/>
            <person name="Rast P."/>
            <person name="Oberbeckmann S."/>
            <person name="Bunk B."/>
            <person name="Jeske O."/>
            <person name="Meyerdierks A."/>
            <person name="Storesund J.E."/>
            <person name="Kallscheuer N."/>
            <person name="Luecker S."/>
            <person name="Lage O.M."/>
            <person name="Pohl T."/>
            <person name="Merkel B.J."/>
            <person name="Hornburger P."/>
            <person name="Mueller R.-W."/>
            <person name="Bruemmer F."/>
            <person name="Labrenz M."/>
            <person name="Spormann A.M."/>
            <person name="Op den Camp H."/>
            <person name="Overmann J."/>
            <person name="Amann R."/>
            <person name="Jetten M.S.M."/>
            <person name="Mascher T."/>
            <person name="Medema M.H."/>
            <person name="Devos D.P."/>
            <person name="Kaster A.-K."/>
            <person name="Ovreas L."/>
            <person name="Rohde M."/>
            <person name="Galperin M.Y."/>
            <person name="Jogler C."/>
        </authorList>
    </citation>
    <scope>NUCLEOTIDE SEQUENCE [LARGE SCALE GENOMIC DNA]</scope>
    <source>
        <strain evidence="2 3">Pla85_3_4</strain>
    </source>
</reference>
<keyword evidence="1" id="KW-0472">Membrane</keyword>
<protein>
    <submittedName>
        <fullName evidence="2">Uncharacterized protein</fullName>
    </submittedName>
</protein>
<dbReference type="Proteomes" id="UP000317648">
    <property type="component" value="Chromosome"/>
</dbReference>
<dbReference type="EMBL" id="CP036433">
    <property type="protein sequence ID" value="QDU96740.1"/>
    <property type="molecule type" value="Genomic_DNA"/>
</dbReference>
<keyword evidence="1" id="KW-0812">Transmembrane</keyword>
<proteinExistence type="predicted"/>
<name>A0A518DY18_9BACT</name>
<evidence type="ECO:0000313" key="3">
    <source>
        <dbReference type="Proteomes" id="UP000317648"/>
    </source>
</evidence>
<keyword evidence="3" id="KW-1185">Reference proteome</keyword>
<dbReference type="KEGG" id="lcre:Pla8534_45610"/>
<evidence type="ECO:0000313" key="2">
    <source>
        <dbReference type="EMBL" id="QDU96740.1"/>
    </source>
</evidence>
<sequence>MAHAMLSRSIFPLLADGRIDELGGHIRQGASFNLFHLGVLAIAMAGLGIGIWIISRWVNRGQDGGYRNPRAIFRELCSAHELDYSSRRLLKSLARAQNLDNAAYVFLQPDRFDPRLLPPRLASQRDRLQTIRDRIFGRSLADTESTKA</sequence>